<comment type="caution">
    <text evidence="3">The sequence shown here is derived from an EMBL/GenBank/DDBJ whole genome shotgun (WGS) entry which is preliminary data.</text>
</comment>
<feature type="compositionally biased region" description="Basic residues" evidence="1">
    <location>
        <begin position="169"/>
        <end position="179"/>
    </location>
</feature>
<dbReference type="Gene3D" id="2.60.40.4370">
    <property type="match status" value="1"/>
</dbReference>
<proteinExistence type="predicted"/>
<accession>A0A2S5BJ80</accession>
<feature type="compositionally biased region" description="Acidic residues" evidence="1">
    <location>
        <begin position="252"/>
        <end position="262"/>
    </location>
</feature>
<evidence type="ECO:0000313" key="3">
    <source>
        <dbReference type="EMBL" id="POY76819.1"/>
    </source>
</evidence>
<dbReference type="Pfam" id="PF10419">
    <property type="entry name" value="TFIIIC_sub6"/>
    <property type="match status" value="1"/>
</dbReference>
<feature type="compositionally biased region" description="Basic residues" evidence="1">
    <location>
        <begin position="193"/>
        <end position="209"/>
    </location>
</feature>
<dbReference type="InterPro" id="IPR019481">
    <property type="entry name" value="TFIIIC_triple_barrel"/>
</dbReference>
<sequence length="262" mass="28191">MPAIPGNGSTRRLRPIEPVLTSTWRRVEALAPREMLDDDELDEWEDEDEVEYVTLEFGSHLPEDVLNRYGELQLLGAESAHPIARVGHKHFQGVHETLIGNDLLFSHQPDGTPACVPWAKSSHRITFQPVRITRNPERAEGEGTPQNVAGTDDGYESDATPSGTGSGRGRGRGRGRGKKAAGPPVLGPDGQPIKRKPGRPKGSKNKNPRKSIPLGPPPQVDDDDDLYGDMALPIPPQPADDEALSMALDSAAEAEDGDGAAS</sequence>
<gene>
    <name evidence="3" type="ORF">BMF94_0071</name>
</gene>
<dbReference type="EMBL" id="PJQD01000001">
    <property type="protein sequence ID" value="POY76819.1"/>
    <property type="molecule type" value="Genomic_DNA"/>
</dbReference>
<dbReference type="AlphaFoldDB" id="A0A2S5BJ80"/>
<evidence type="ECO:0000259" key="2">
    <source>
        <dbReference type="Pfam" id="PF10419"/>
    </source>
</evidence>
<dbReference type="Proteomes" id="UP000237144">
    <property type="component" value="Unassembled WGS sequence"/>
</dbReference>
<dbReference type="OrthoDB" id="1877767at2759"/>
<protein>
    <recommendedName>
        <fullName evidence="2">Transcription factor TFIIIC triple barrel domain-containing protein</fullName>
    </recommendedName>
</protein>
<name>A0A2S5BJ80_9BASI</name>
<dbReference type="STRING" id="741276.A0A2S5BJ80"/>
<evidence type="ECO:0000256" key="1">
    <source>
        <dbReference type="SAM" id="MobiDB-lite"/>
    </source>
</evidence>
<reference evidence="3 4" key="1">
    <citation type="journal article" date="2018" name="Front. Microbiol.">
        <title>Prospects for Fungal Bioremediation of Acidic Radioactive Waste Sites: Characterization and Genome Sequence of Rhodotorula taiwanensis MD1149.</title>
        <authorList>
            <person name="Tkavc R."/>
            <person name="Matrosova V.Y."/>
            <person name="Grichenko O.E."/>
            <person name="Gostincar C."/>
            <person name="Volpe R.P."/>
            <person name="Klimenkova P."/>
            <person name="Gaidamakova E.K."/>
            <person name="Zhou C.E."/>
            <person name="Stewart B.J."/>
            <person name="Lyman M.G."/>
            <person name="Malfatti S.A."/>
            <person name="Rubinfeld B."/>
            <person name="Courtot M."/>
            <person name="Singh J."/>
            <person name="Dalgard C.L."/>
            <person name="Hamilton T."/>
            <person name="Frey K.G."/>
            <person name="Gunde-Cimerman N."/>
            <person name="Dugan L."/>
            <person name="Daly M.J."/>
        </authorList>
    </citation>
    <scope>NUCLEOTIDE SEQUENCE [LARGE SCALE GENOMIC DNA]</scope>
    <source>
        <strain evidence="3 4">MD1149</strain>
    </source>
</reference>
<feature type="domain" description="Transcription factor TFIIIC triple barrel" evidence="2">
    <location>
        <begin position="47"/>
        <end position="132"/>
    </location>
</feature>
<evidence type="ECO:0000313" key="4">
    <source>
        <dbReference type="Proteomes" id="UP000237144"/>
    </source>
</evidence>
<keyword evidence="4" id="KW-1185">Reference proteome</keyword>
<organism evidence="3 4">
    <name type="scientific">Rhodotorula taiwanensis</name>
    <dbReference type="NCBI Taxonomy" id="741276"/>
    <lineage>
        <taxon>Eukaryota</taxon>
        <taxon>Fungi</taxon>
        <taxon>Dikarya</taxon>
        <taxon>Basidiomycota</taxon>
        <taxon>Pucciniomycotina</taxon>
        <taxon>Microbotryomycetes</taxon>
        <taxon>Sporidiobolales</taxon>
        <taxon>Sporidiobolaceae</taxon>
        <taxon>Rhodotorula</taxon>
    </lineage>
</organism>
<feature type="region of interest" description="Disordered" evidence="1">
    <location>
        <begin position="127"/>
        <end position="262"/>
    </location>
</feature>